<dbReference type="Gene3D" id="1.10.1040.10">
    <property type="entry name" value="N-(1-d-carboxylethyl)-l-norvaline Dehydrogenase, domain 2"/>
    <property type="match status" value="1"/>
</dbReference>
<sequence length="392" mass="42169">MNRIVVFGAGSVGRGFIGQIFAEAGWRVTFVDLESRLVQALNTGSYRHVTLSDEGVEETTITGVDAIDGRDTAAVASAVASADFLATSVGAANLRHIAPTMAEGLRLRISERRGPVDILLAENLHGVGGEMRSLLADALGDDADAVLAQVGTLETSIGRMIPVPNEQRREHEPGWVAVEPYRELPLDVAASRAPLPDVPELVGRTDVPFAFYSDRKLYLHNLGHCLTAYLGELLGEDEIAEAIRRPQIHRIVQTVMATAAAALSLEYGEPLASVQANADDLLRRFHNRALHDTVERVGRDPQRKLAEGDRFLGALALAARHGLARPITVAVAVGADKLLGSVPADQRDSELDRIRSVVAHHGGEDQLAVFDEALSALRTSPDLERLALLLDP</sequence>
<gene>
    <name evidence="6" type="ORF">RPIT_12860</name>
</gene>
<dbReference type="InterPro" id="IPR008927">
    <property type="entry name" value="6-PGluconate_DH-like_C_sf"/>
</dbReference>
<evidence type="ECO:0000313" key="7">
    <source>
        <dbReference type="Proteomes" id="UP000188324"/>
    </source>
</evidence>
<reference evidence="6 7" key="1">
    <citation type="journal article" date="2016" name="Int. J. Syst. Evol. Microbiol.">
        <title>Tessaracoccus flavus sp. nov., isolated from the drainage system of a lindane-producing factory.</title>
        <authorList>
            <person name="Kumari R."/>
            <person name="Singh P."/>
            <person name="Schumann P."/>
            <person name="Lal R."/>
        </authorList>
    </citation>
    <scope>NUCLEOTIDE SEQUENCE [LARGE SCALE GENOMIC DNA]</scope>
    <source>
        <strain evidence="6 7">RP1T</strain>
    </source>
</reference>
<dbReference type="Pfam" id="PF08125">
    <property type="entry name" value="Mannitol_dh_C"/>
    <property type="match status" value="1"/>
</dbReference>
<evidence type="ECO:0000256" key="2">
    <source>
        <dbReference type="ARBA" id="ARBA00023027"/>
    </source>
</evidence>
<dbReference type="SUPFAM" id="SSF51735">
    <property type="entry name" value="NAD(P)-binding Rossmann-fold domains"/>
    <property type="match status" value="1"/>
</dbReference>
<dbReference type="Gene3D" id="3.40.50.720">
    <property type="entry name" value="NAD(P)-binding Rossmann-like Domain"/>
    <property type="match status" value="1"/>
</dbReference>
<dbReference type="Proteomes" id="UP000188324">
    <property type="component" value="Chromosome"/>
</dbReference>
<dbReference type="STRING" id="1610493.RPIT_12860"/>
<protein>
    <submittedName>
        <fullName evidence="6">Uncharacterized protein</fullName>
    </submittedName>
</protein>
<dbReference type="OrthoDB" id="271711at2"/>
<keyword evidence="2" id="KW-0520">NAD</keyword>
<dbReference type="InterPro" id="IPR013328">
    <property type="entry name" value="6PGD_dom2"/>
</dbReference>
<dbReference type="InterPro" id="IPR013118">
    <property type="entry name" value="Mannitol_DH_C"/>
</dbReference>
<keyword evidence="7" id="KW-1185">Reference proteome</keyword>
<dbReference type="SUPFAM" id="SSF48179">
    <property type="entry name" value="6-phosphogluconate dehydrogenase C-terminal domain-like"/>
    <property type="match status" value="1"/>
</dbReference>
<evidence type="ECO:0000259" key="4">
    <source>
        <dbReference type="Pfam" id="PF01232"/>
    </source>
</evidence>
<evidence type="ECO:0000256" key="3">
    <source>
        <dbReference type="ARBA" id="ARBA00048615"/>
    </source>
</evidence>
<proteinExistence type="predicted"/>
<dbReference type="KEGG" id="tfl:RPIT_12860"/>
<organism evidence="6 7">
    <name type="scientific">Tessaracoccus flavus</name>
    <dbReference type="NCBI Taxonomy" id="1610493"/>
    <lineage>
        <taxon>Bacteria</taxon>
        <taxon>Bacillati</taxon>
        <taxon>Actinomycetota</taxon>
        <taxon>Actinomycetes</taxon>
        <taxon>Propionibacteriales</taxon>
        <taxon>Propionibacteriaceae</taxon>
        <taxon>Tessaracoccus</taxon>
    </lineage>
</organism>
<dbReference type="InterPro" id="IPR036291">
    <property type="entry name" value="NAD(P)-bd_dom_sf"/>
</dbReference>
<dbReference type="GO" id="GO:0019592">
    <property type="term" value="P:mannitol catabolic process"/>
    <property type="evidence" value="ECO:0007669"/>
    <property type="project" value="TreeGrafter"/>
</dbReference>
<feature type="domain" description="Mannitol dehydrogenase C-terminal" evidence="5">
    <location>
        <begin position="212"/>
        <end position="332"/>
    </location>
</feature>
<evidence type="ECO:0000256" key="1">
    <source>
        <dbReference type="ARBA" id="ARBA00023002"/>
    </source>
</evidence>
<name>A0A1Q2CHI5_9ACTN</name>
<comment type="catalytic activity">
    <reaction evidence="3">
        <text>D-mannitol 1-phosphate + NAD(+) = beta-D-fructose 6-phosphate + NADH + H(+)</text>
        <dbReference type="Rhea" id="RHEA:19661"/>
        <dbReference type="ChEBI" id="CHEBI:15378"/>
        <dbReference type="ChEBI" id="CHEBI:57540"/>
        <dbReference type="ChEBI" id="CHEBI:57634"/>
        <dbReference type="ChEBI" id="CHEBI:57945"/>
        <dbReference type="ChEBI" id="CHEBI:61381"/>
        <dbReference type="EC" id="1.1.1.17"/>
    </reaction>
</comment>
<dbReference type="InterPro" id="IPR013131">
    <property type="entry name" value="Mannitol_DH_N"/>
</dbReference>
<dbReference type="GO" id="GO:0008926">
    <property type="term" value="F:mannitol-1-phosphate 5-dehydrogenase activity"/>
    <property type="evidence" value="ECO:0007669"/>
    <property type="project" value="UniProtKB-EC"/>
</dbReference>
<dbReference type="Pfam" id="PF01232">
    <property type="entry name" value="Mannitol_dh"/>
    <property type="match status" value="1"/>
</dbReference>
<dbReference type="RefSeq" id="WP_077343794.1">
    <property type="nucleotide sequence ID" value="NZ_CP019605.1"/>
</dbReference>
<dbReference type="GO" id="GO:0005829">
    <property type="term" value="C:cytosol"/>
    <property type="evidence" value="ECO:0007669"/>
    <property type="project" value="TreeGrafter"/>
</dbReference>
<dbReference type="PANTHER" id="PTHR30524">
    <property type="entry name" value="MANNITOL-1-PHOSPHATE 5-DEHYDROGENASE"/>
    <property type="match status" value="1"/>
</dbReference>
<dbReference type="AlphaFoldDB" id="A0A1Q2CHI5"/>
<evidence type="ECO:0000313" key="6">
    <source>
        <dbReference type="EMBL" id="AQP45586.1"/>
    </source>
</evidence>
<feature type="domain" description="Mannitol dehydrogenase N-terminal" evidence="4">
    <location>
        <begin position="3"/>
        <end position="193"/>
    </location>
</feature>
<keyword evidence="1" id="KW-0560">Oxidoreductase</keyword>
<dbReference type="PANTHER" id="PTHR30524:SF0">
    <property type="entry name" value="ALTRONATE OXIDOREDUCTASE-RELATED"/>
    <property type="match status" value="1"/>
</dbReference>
<accession>A0A1Q2CHI5</accession>
<evidence type="ECO:0000259" key="5">
    <source>
        <dbReference type="Pfam" id="PF08125"/>
    </source>
</evidence>
<dbReference type="EMBL" id="CP019605">
    <property type="protein sequence ID" value="AQP45586.1"/>
    <property type="molecule type" value="Genomic_DNA"/>
</dbReference>